<feature type="chain" id="PRO_5040206575" description="SRCR domain-containing protein" evidence="1">
    <location>
        <begin position="20"/>
        <end position="171"/>
    </location>
</feature>
<dbReference type="GO" id="GO:0016020">
    <property type="term" value="C:membrane"/>
    <property type="evidence" value="ECO:0007669"/>
    <property type="project" value="InterPro"/>
</dbReference>
<evidence type="ECO:0000259" key="2">
    <source>
        <dbReference type="PROSITE" id="PS50287"/>
    </source>
</evidence>
<name>A0A9P7ZB77_9HELO</name>
<evidence type="ECO:0000313" key="4">
    <source>
        <dbReference type="Proteomes" id="UP000887226"/>
    </source>
</evidence>
<comment type="caution">
    <text evidence="3">The sequence shown here is derived from an EMBL/GenBank/DDBJ whole genome shotgun (WGS) entry which is preliminary data.</text>
</comment>
<keyword evidence="4" id="KW-1185">Reference proteome</keyword>
<dbReference type="Proteomes" id="UP000887226">
    <property type="component" value="Unassembled WGS sequence"/>
</dbReference>
<evidence type="ECO:0000313" key="3">
    <source>
        <dbReference type="EMBL" id="KAG9248238.1"/>
    </source>
</evidence>
<dbReference type="EMBL" id="MU253753">
    <property type="protein sequence ID" value="KAG9248238.1"/>
    <property type="molecule type" value="Genomic_DNA"/>
</dbReference>
<organism evidence="3 4">
    <name type="scientific">Calycina marina</name>
    <dbReference type="NCBI Taxonomy" id="1763456"/>
    <lineage>
        <taxon>Eukaryota</taxon>
        <taxon>Fungi</taxon>
        <taxon>Dikarya</taxon>
        <taxon>Ascomycota</taxon>
        <taxon>Pezizomycotina</taxon>
        <taxon>Leotiomycetes</taxon>
        <taxon>Helotiales</taxon>
        <taxon>Pezizellaceae</taxon>
        <taxon>Calycina</taxon>
    </lineage>
</organism>
<proteinExistence type="predicted"/>
<dbReference type="InterPro" id="IPR001190">
    <property type="entry name" value="SRCR"/>
</dbReference>
<protein>
    <recommendedName>
        <fullName evidence="2">SRCR domain-containing protein</fullName>
    </recommendedName>
</protein>
<evidence type="ECO:0000256" key="1">
    <source>
        <dbReference type="SAM" id="SignalP"/>
    </source>
</evidence>
<dbReference type="PROSITE" id="PS50287">
    <property type="entry name" value="SRCR_2"/>
    <property type="match status" value="1"/>
</dbReference>
<accession>A0A9P7ZB77</accession>
<gene>
    <name evidence="3" type="ORF">BJ878DRAFT_489145</name>
</gene>
<keyword evidence="1" id="KW-0732">Signal</keyword>
<reference evidence="3" key="1">
    <citation type="journal article" date="2021" name="IMA Fungus">
        <title>Genomic characterization of three marine fungi, including Emericellopsis atlantica sp. nov. with signatures of a generalist lifestyle and marine biomass degradation.</title>
        <authorList>
            <person name="Hagestad O.C."/>
            <person name="Hou L."/>
            <person name="Andersen J.H."/>
            <person name="Hansen E.H."/>
            <person name="Altermark B."/>
            <person name="Li C."/>
            <person name="Kuhnert E."/>
            <person name="Cox R.J."/>
            <person name="Crous P.W."/>
            <person name="Spatafora J.W."/>
            <person name="Lail K."/>
            <person name="Amirebrahimi M."/>
            <person name="Lipzen A."/>
            <person name="Pangilinan J."/>
            <person name="Andreopoulos W."/>
            <person name="Hayes R.D."/>
            <person name="Ng V."/>
            <person name="Grigoriev I.V."/>
            <person name="Jackson S.A."/>
            <person name="Sutton T.D.S."/>
            <person name="Dobson A.D.W."/>
            <person name="Rama T."/>
        </authorList>
    </citation>
    <scope>NUCLEOTIDE SEQUENCE</scope>
    <source>
        <strain evidence="3">TRa3180A</strain>
    </source>
</reference>
<dbReference type="AlphaFoldDB" id="A0A9P7ZB77"/>
<feature type="signal peptide" evidence="1">
    <location>
        <begin position="1"/>
        <end position="19"/>
    </location>
</feature>
<sequence length="171" mass="19219">MHLTTSLVLVFVFLASEIGLENKDVVFWKPSQGKVNIAFSSHLSIWQRIDPDLWTMKTDRFRMFCHPLSCGTTQFGLGIDYGLLFACVFKASIGGTVLGALNSIGYVLKHTLVDIPWIENYSPPNRASLVIFTVATIQEEFEVMNQLRKTNLAKLILSRQIESSLISSHAR</sequence>
<feature type="domain" description="SRCR" evidence="2">
    <location>
        <begin position="18"/>
        <end position="71"/>
    </location>
</feature>